<reference evidence="3 4" key="1">
    <citation type="submission" date="2022-08" db="EMBL/GenBank/DDBJ databases">
        <title>Paenibacillus endoradicis sp. nov., Paenibacillus radicibacter sp. nov and Paenibacillus pararadicis sp. nov., three cold-adapted plant growth-promoting bacteria isolated from root of Larix gmelinii in Great Khingan.</title>
        <authorList>
            <person name="Xue H."/>
        </authorList>
    </citation>
    <scope>NUCLEOTIDE SEQUENCE [LARGE SCALE GENOMIC DNA]</scope>
    <source>
        <strain evidence="3 4">N5-1-1-5</strain>
    </source>
</reference>
<dbReference type="RefSeq" id="WP_258216663.1">
    <property type="nucleotide sequence ID" value="NZ_JANQBD010000024.1"/>
</dbReference>
<sequence>MKLRPCRLCGEPLIHTFVDLGMSPFSNHYLKPEESELPCSVYPLHAYVCGACFLVQLAQFEPPESIFGEYAYFSSFSDSWLKHARNYTEMMIDRFALQSFTSSIDPTTDSSDVSPLVVEIACNDGYLLQFFQQSGIRTLGIEPARNVAAAALDKGIPVVMEFFGMELAHQLICEHKQADVLIGNNVLAHVPDLHDFVAGLKTLLKDTGVLTMEFPHLLQLMEHNQFDTIYHEHFSYFSLHTVQQLFAIHGLAIFDVDVLDTHGGSLRIYAGHVGDTSKMIGQSVHTLLQQEVAAGLRKIETYLAFSENVAHTKRNIWQFLIEHKNAGRKIAAYGAPAKGNTLLNYCGIGKEMVDYVVDRNPYKQGLLLPGSLIPIFPPEYIRETKPDIVIIMPWNLKQEIAGQLSYIRDWGGQCAVWIPQIEMW</sequence>
<evidence type="ECO:0000313" key="4">
    <source>
        <dbReference type="Proteomes" id="UP001300012"/>
    </source>
</evidence>
<dbReference type="Proteomes" id="UP001300012">
    <property type="component" value="Unassembled WGS sequence"/>
</dbReference>
<protein>
    <submittedName>
        <fullName evidence="3">Class I SAM-dependent methyltransferase</fullName>
    </submittedName>
</protein>
<dbReference type="PANTHER" id="PTHR43861">
    <property type="entry name" value="TRANS-ACONITATE 2-METHYLTRANSFERASE-RELATED"/>
    <property type="match status" value="1"/>
</dbReference>
<evidence type="ECO:0000313" key="3">
    <source>
        <dbReference type="EMBL" id="MCR8635035.1"/>
    </source>
</evidence>
<keyword evidence="3" id="KW-0808">Transferase</keyword>
<dbReference type="PANTHER" id="PTHR43861:SF5">
    <property type="entry name" value="BLL5978 PROTEIN"/>
    <property type="match status" value="1"/>
</dbReference>
<proteinExistence type="predicted"/>
<dbReference type="Gene3D" id="6.10.250.3100">
    <property type="match status" value="1"/>
</dbReference>
<dbReference type="EMBL" id="JANQBD010000024">
    <property type="protein sequence ID" value="MCR8635035.1"/>
    <property type="molecule type" value="Genomic_DNA"/>
</dbReference>
<dbReference type="GO" id="GO:0032259">
    <property type="term" value="P:methylation"/>
    <property type="evidence" value="ECO:0007669"/>
    <property type="project" value="UniProtKB-KW"/>
</dbReference>
<organism evidence="3 4">
    <name type="scientific">Paenibacillus radicis</name>
    <name type="common">ex Xue et al. 2023</name>
    <dbReference type="NCBI Taxonomy" id="2972489"/>
    <lineage>
        <taxon>Bacteria</taxon>
        <taxon>Bacillati</taxon>
        <taxon>Bacillota</taxon>
        <taxon>Bacilli</taxon>
        <taxon>Bacillales</taxon>
        <taxon>Paenibacillaceae</taxon>
        <taxon>Paenibacillus</taxon>
    </lineage>
</organism>
<gene>
    <name evidence="3" type="ORF">NV381_27930</name>
</gene>
<comment type="caution">
    <text evidence="3">The sequence shown here is derived from an EMBL/GenBank/DDBJ whole genome shotgun (WGS) entry which is preliminary data.</text>
</comment>
<dbReference type="SUPFAM" id="SSF53335">
    <property type="entry name" value="S-adenosyl-L-methionine-dependent methyltransferases"/>
    <property type="match status" value="1"/>
</dbReference>
<dbReference type="Pfam" id="PF08421">
    <property type="entry name" value="Methyltransf_13"/>
    <property type="match status" value="1"/>
</dbReference>
<name>A0ABT1YPC9_9BACL</name>
<keyword evidence="4" id="KW-1185">Reference proteome</keyword>
<dbReference type="Gene3D" id="3.40.50.150">
    <property type="entry name" value="Vaccinia Virus protein VP39"/>
    <property type="match status" value="1"/>
</dbReference>
<dbReference type="Pfam" id="PF13489">
    <property type="entry name" value="Methyltransf_23"/>
    <property type="match status" value="1"/>
</dbReference>
<dbReference type="InterPro" id="IPR029063">
    <property type="entry name" value="SAM-dependent_MTases_sf"/>
</dbReference>
<dbReference type="InterPro" id="IPR038576">
    <property type="entry name" value="Methyltransf_Zn-bd_dom_put_sf"/>
</dbReference>
<feature type="domain" description="C-methyltransferase" evidence="2">
    <location>
        <begin position="261"/>
        <end position="419"/>
    </location>
</feature>
<dbReference type="Gene3D" id="6.20.50.110">
    <property type="entry name" value="Methyltransferase, zinc-binding domain"/>
    <property type="match status" value="1"/>
</dbReference>
<evidence type="ECO:0000259" key="1">
    <source>
        <dbReference type="Pfam" id="PF08421"/>
    </source>
</evidence>
<evidence type="ECO:0000259" key="2">
    <source>
        <dbReference type="Pfam" id="PF08484"/>
    </source>
</evidence>
<dbReference type="CDD" id="cd02440">
    <property type="entry name" value="AdoMet_MTases"/>
    <property type="match status" value="1"/>
</dbReference>
<keyword evidence="3" id="KW-0489">Methyltransferase</keyword>
<accession>A0ABT1YPC9</accession>
<dbReference type="GO" id="GO:0008168">
    <property type="term" value="F:methyltransferase activity"/>
    <property type="evidence" value="ECO:0007669"/>
    <property type="project" value="UniProtKB-KW"/>
</dbReference>
<dbReference type="InterPro" id="IPR013691">
    <property type="entry name" value="MeTrfase_14"/>
</dbReference>
<dbReference type="Gene3D" id="3.40.50.720">
    <property type="entry name" value="NAD(P)-binding Rossmann-like Domain"/>
    <property type="match status" value="1"/>
</dbReference>
<dbReference type="InterPro" id="IPR013630">
    <property type="entry name" value="Methyltransf_Zn-bd_dom_put"/>
</dbReference>
<feature type="domain" description="Methyltransferase putative zinc binding" evidence="1">
    <location>
        <begin position="6"/>
        <end position="67"/>
    </location>
</feature>
<dbReference type="Pfam" id="PF08484">
    <property type="entry name" value="Methyltransf_14"/>
    <property type="match status" value="1"/>
</dbReference>